<dbReference type="Pfam" id="PF01740">
    <property type="entry name" value="STAS"/>
    <property type="match status" value="1"/>
</dbReference>
<dbReference type="PROSITE" id="PS50801">
    <property type="entry name" value="STAS"/>
    <property type="match status" value="1"/>
</dbReference>
<dbReference type="PANTHER" id="PTHR33495">
    <property type="entry name" value="ANTI-SIGMA FACTOR ANTAGONIST TM_1081-RELATED-RELATED"/>
    <property type="match status" value="1"/>
</dbReference>
<name>A0ABX1FEI5_9PSEU</name>
<reference evidence="4 5" key="1">
    <citation type="submission" date="2019-08" db="EMBL/GenBank/DDBJ databases">
        <title>Lentzea from Indian Himalayas.</title>
        <authorList>
            <person name="Mandal S."/>
            <person name="Mallick Gupta A."/>
            <person name="Maiti P.K."/>
            <person name="Sarkar J."/>
            <person name="Mandal S."/>
        </authorList>
    </citation>
    <scope>NUCLEOTIDE SEQUENCE [LARGE SCALE GENOMIC DNA]</scope>
    <source>
        <strain evidence="4 5">PSKA42</strain>
    </source>
</reference>
<dbReference type="Gene3D" id="3.30.750.24">
    <property type="entry name" value="STAS domain"/>
    <property type="match status" value="1"/>
</dbReference>
<dbReference type="PANTHER" id="PTHR33495:SF2">
    <property type="entry name" value="ANTI-SIGMA FACTOR ANTAGONIST TM_1081-RELATED"/>
    <property type="match status" value="1"/>
</dbReference>
<dbReference type="CDD" id="cd07043">
    <property type="entry name" value="STAS_anti-anti-sigma_factors"/>
    <property type="match status" value="1"/>
</dbReference>
<feature type="domain" description="STAS" evidence="3">
    <location>
        <begin position="9"/>
        <end position="121"/>
    </location>
</feature>
<accession>A0ABX1FEI5</accession>
<dbReference type="RefSeq" id="WP_167972404.1">
    <property type="nucleotide sequence ID" value="NZ_VSRL01000025.1"/>
</dbReference>
<sequence length="121" mass="12660">MDEGAGVPLKVDAERREDAVVLRAAGEVDSYSAGALRDSLASAFTDAADAGLPVVLDLSGVAFFASSGLSVLVEYHLLGDERGTPLRLVSPSGSVLRALRATMLHQELELYFSLADALAAR</sequence>
<dbReference type="EMBL" id="VSRL01000025">
    <property type="protein sequence ID" value="NKE57067.1"/>
    <property type="molecule type" value="Genomic_DNA"/>
</dbReference>
<organism evidence="4 5">
    <name type="scientific">Lentzea indica</name>
    <dbReference type="NCBI Taxonomy" id="2604800"/>
    <lineage>
        <taxon>Bacteria</taxon>
        <taxon>Bacillati</taxon>
        <taxon>Actinomycetota</taxon>
        <taxon>Actinomycetes</taxon>
        <taxon>Pseudonocardiales</taxon>
        <taxon>Pseudonocardiaceae</taxon>
        <taxon>Lentzea</taxon>
    </lineage>
</organism>
<comment type="caution">
    <text evidence="4">The sequence shown here is derived from an EMBL/GenBank/DDBJ whole genome shotgun (WGS) entry which is preliminary data.</text>
</comment>
<evidence type="ECO:0000256" key="2">
    <source>
        <dbReference type="RuleBase" id="RU003749"/>
    </source>
</evidence>
<evidence type="ECO:0000259" key="3">
    <source>
        <dbReference type="PROSITE" id="PS50801"/>
    </source>
</evidence>
<gene>
    <name evidence="4" type="ORF">FXN61_09555</name>
</gene>
<dbReference type="InterPro" id="IPR003658">
    <property type="entry name" value="Anti-sigma_ant"/>
</dbReference>
<dbReference type="SUPFAM" id="SSF52091">
    <property type="entry name" value="SpoIIaa-like"/>
    <property type="match status" value="1"/>
</dbReference>
<dbReference type="Proteomes" id="UP001515943">
    <property type="component" value="Unassembled WGS sequence"/>
</dbReference>
<comment type="similarity">
    <text evidence="1 2">Belongs to the anti-sigma-factor antagonist family.</text>
</comment>
<dbReference type="NCBIfam" id="TIGR00377">
    <property type="entry name" value="ant_ant_sig"/>
    <property type="match status" value="1"/>
</dbReference>
<proteinExistence type="inferred from homology"/>
<evidence type="ECO:0000313" key="5">
    <source>
        <dbReference type="Proteomes" id="UP001515943"/>
    </source>
</evidence>
<evidence type="ECO:0000256" key="1">
    <source>
        <dbReference type="ARBA" id="ARBA00009013"/>
    </source>
</evidence>
<evidence type="ECO:0000313" key="4">
    <source>
        <dbReference type="EMBL" id="NKE57067.1"/>
    </source>
</evidence>
<dbReference type="InterPro" id="IPR036513">
    <property type="entry name" value="STAS_dom_sf"/>
</dbReference>
<dbReference type="InterPro" id="IPR002645">
    <property type="entry name" value="STAS_dom"/>
</dbReference>
<protein>
    <recommendedName>
        <fullName evidence="2">Anti-sigma factor antagonist</fullName>
    </recommendedName>
</protein>
<keyword evidence="5" id="KW-1185">Reference proteome</keyword>